<feature type="transmembrane region" description="Helical" evidence="4">
    <location>
        <begin position="141"/>
        <end position="161"/>
    </location>
</feature>
<feature type="repeat" description="TPR" evidence="3">
    <location>
        <begin position="484"/>
        <end position="517"/>
    </location>
</feature>
<keyword evidence="4" id="KW-1133">Transmembrane helix</keyword>
<comment type="caution">
    <text evidence="5">The sequence shown here is derived from an EMBL/GenBank/DDBJ whole genome shotgun (WGS) entry which is preliminary data.</text>
</comment>
<sequence>MSFIFPALPFRNHIFVLILFLFLGTIVYWNSLTVSFHYDDYLTILKNPEIKGLKNFSKEFSFTKTSRPFLMLTFAVNYELGRLNVLGYHLVNLILHILTSFILYLILVKTTPSGQGSKIILIASSLVFLVHPLTTESVTYISSRSSILSAFFYLLGVFIFIKANSTKKVTHLYTILFLISYLLTMGSKESSITFPALIFVYDYYFLSEGKFKKVKKNLLPFYLPLLLITFLLIIIKFSYAFSLKSPDNTIRDLPSHIFSEVYTSVYYLKQFFIPINLNIDPDFRIISSFFDMQFVLSFVVFMTLLWISKKLYHSSRIISFSILWFFVTLSPHYLIRLQDIMNERWLYLPLAALSFFVAGTGLGIQALNKKYLVKASLLLASLAIIFFSADTIKRNYIYRSELSLWMDTAEKSPYKARPHMNLGVMYDQKEFYDEAEKEYLKAIELKKDYYEAFQNLGTIYVRKKEYDKALEALIKAITLKPDYAQAYNNLGVLYASKGDYKKAETEFLKAISLDKNYSDVYVNLGNLYADKREIEKAISFYQKAILSNPDLLNRKEVERLIIKYKILNSKS</sequence>
<feature type="transmembrane region" description="Helical" evidence="4">
    <location>
        <begin position="285"/>
        <end position="305"/>
    </location>
</feature>
<dbReference type="Pfam" id="PF13181">
    <property type="entry name" value="TPR_8"/>
    <property type="match status" value="1"/>
</dbReference>
<evidence type="ECO:0000313" key="5">
    <source>
        <dbReference type="EMBL" id="OGL46407.1"/>
    </source>
</evidence>
<dbReference type="EMBL" id="MGDF01000049">
    <property type="protein sequence ID" value="OGL46407.1"/>
    <property type="molecule type" value="Genomic_DNA"/>
</dbReference>
<gene>
    <name evidence="5" type="ORF">A2149_07805</name>
</gene>
<dbReference type="Gene3D" id="1.25.40.10">
    <property type="entry name" value="Tetratricopeptide repeat domain"/>
    <property type="match status" value="2"/>
</dbReference>
<dbReference type="PROSITE" id="PS50005">
    <property type="entry name" value="TPR"/>
    <property type="match status" value="4"/>
</dbReference>
<dbReference type="Pfam" id="PF13414">
    <property type="entry name" value="TPR_11"/>
    <property type="match status" value="1"/>
</dbReference>
<dbReference type="InterPro" id="IPR052346">
    <property type="entry name" value="O-mannosyl-transferase_TMTC"/>
</dbReference>
<dbReference type="SUPFAM" id="SSF48452">
    <property type="entry name" value="TPR-like"/>
    <property type="match status" value="1"/>
</dbReference>
<feature type="transmembrane region" description="Helical" evidence="4">
    <location>
        <begin position="12"/>
        <end position="29"/>
    </location>
</feature>
<keyword evidence="4" id="KW-0472">Membrane</keyword>
<dbReference type="PANTHER" id="PTHR44227">
    <property type="match status" value="1"/>
</dbReference>
<proteinExistence type="predicted"/>
<evidence type="ECO:0000256" key="4">
    <source>
        <dbReference type="SAM" id="Phobius"/>
    </source>
</evidence>
<dbReference type="InterPro" id="IPR011990">
    <property type="entry name" value="TPR-like_helical_dom_sf"/>
</dbReference>
<dbReference type="PROSITE" id="PS50293">
    <property type="entry name" value="TPR_REGION"/>
    <property type="match status" value="3"/>
</dbReference>
<dbReference type="PANTHER" id="PTHR44227:SF3">
    <property type="entry name" value="PROTEIN O-MANNOSYL-TRANSFERASE TMTC4"/>
    <property type="match status" value="1"/>
</dbReference>
<keyword evidence="1" id="KW-0677">Repeat</keyword>
<feature type="transmembrane region" description="Helical" evidence="4">
    <location>
        <begin position="119"/>
        <end position="135"/>
    </location>
</feature>
<dbReference type="AlphaFoldDB" id="A0A1F7RZX5"/>
<keyword evidence="2 3" id="KW-0802">TPR repeat</keyword>
<feature type="repeat" description="TPR" evidence="3">
    <location>
        <begin position="450"/>
        <end position="483"/>
    </location>
</feature>
<evidence type="ECO:0000313" key="6">
    <source>
        <dbReference type="Proteomes" id="UP000178435"/>
    </source>
</evidence>
<dbReference type="InterPro" id="IPR019734">
    <property type="entry name" value="TPR_rpt"/>
</dbReference>
<dbReference type="Pfam" id="PF00515">
    <property type="entry name" value="TPR_1"/>
    <property type="match status" value="1"/>
</dbReference>
<feature type="transmembrane region" description="Helical" evidence="4">
    <location>
        <begin position="346"/>
        <end position="364"/>
    </location>
</feature>
<dbReference type="SMART" id="SM00028">
    <property type="entry name" value="TPR"/>
    <property type="match status" value="4"/>
</dbReference>
<name>A0A1F7RZX5_9BACT</name>
<organism evidence="5 6">
    <name type="scientific">Candidatus Schekmanbacteria bacterium RBG_16_38_11</name>
    <dbReference type="NCBI Taxonomy" id="1817880"/>
    <lineage>
        <taxon>Bacteria</taxon>
        <taxon>Candidatus Schekmaniibacteriota</taxon>
    </lineage>
</organism>
<protein>
    <submittedName>
        <fullName evidence="5">Uncharacterized protein</fullName>
    </submittedName>
</protein>
<feature type="transmembrane region" description="Helical" evidence="4">
    <location>
        <begin position="86"/>
        <end position="107"/>
    </location>
</feature>
<evidence type="ECO:0000256" key="3">
    <source>
        <dbReference type="PROSITE-ProRule" id="PRU00339"/>
    </source>
</evidence>
<feature type="repeat" description="TPR" evidence="3">
    <location>
        <begin position="518"/>
        <end position="551"/>
    </location>
</feature>
<reference evidence="5 6" key="1">
    <citation type="journal article" date="2016" name="Nat. Commun.">
        <title>Thousands of microbial genomes shed light on interconnected biogeochemical processes in an aquifer system.</title>
        <authorList>
            <person name="Anantharaman K."/>
            <person name="Brown C.T."/>
            <person name="Hug L.A."/>
            <person name="Sharon I."/>
            <person name="Castelle C.J."/>
            <person name="Probst A.J."/>
            <person name="Thomas B.C."/>
            <person name="Singh A."/>
            <person name="Wilkins M.J."/>
            <person name="Karaoz U."/>
            <person name="Brodie E.L."/>
            <person name="Williams K.H."/>
            <person name="Hubbard S.S."/>
            <person name="Banfield J.F."/>
        </authorList>
    </citation>
    <scope>NUCLEOTIDE SEQUENCE [LARGE SCALE GENOMIC DNA]</scope>
</reference>
<dbReference type="Proteomes" id="UP000178435">
    <property type="component" value="Unassembled WGS sequence"/>
</dbReference>
<evidence type="ECO:0000256" key="1">
    <source>
        <dbReference type="ARBA" id="ARBA00022737"/>
    </source>
</evidence>
<evidence type="ECO:0000256" key="2">
    <source>
        <dbReference type="ARBA" id="ARBA00022803"/>
    </source>
</evidence>
<feature type="repeat" description="TPR" evidence="3">
    <location>
        <begin position="416"/>
        <end position="449"/>
    </location>
</feature>
<feature type="transmembrane region" description="Helical" evidence="4">
    <location>
        <begin position="218"/>
        <end position="239"/>
    </location>
</feature>
<feature type="transmembrane region" description="Helical" evidence="4">
    <location>
        <begin position="317"/>
        <end position="334"/>
    </location>
</feature>
<accession>A0A1F7RZX5</accession>
<keyword evidence="4" id="KW-0812">Transmembrane</keyword>
<feature type="transmembrane region" description="Helical" evidence="4">
    <location>
        <begin position="371"/>
        <end position="389"/>
    </location>
</feature>